<organism evidence="1 2">
    <name type="scientific">Fluviicola chungangensis</name>
    <dbReference type="NCBI Taxonomy" id="2597671"/>
    <lineage>
        <taxon>Bacteria</taxon>
        <taxon>Pseudomonadati</taxon>
        <taxon>Bacteroidota</taxon>
        <taxon>Flavobacteriia</taxon>
        <taxon>Flavobacteriales</taxon>
        <taxon>Crocinitomicaceae</taxon>
        <taxon>Fluviicola</taxon>
    </lineage>
</organism>
<dbReference type="OrthoDB" id="1073749at2"/>
<proteinExistence type="predicted"/>
<dbReference type="InterPro" id="IPR026497">
    <property type="entry name" value="GRASP-with-SPASM"/>
</dbReference>
<dbReference type="Gene3D" id="3.20.20.70">
    <property type="entry name" value="Aldolase class I"/>
    <property type="match status" value="1"/>
</dbReference>
<dbReference type="InterPro" id="IPR058240">
    <property type="entry name" value="rSAM_sf"/>
</dbReference>
<evidence type="ECO:0000313" key="1">
    <source>
        <dbReference type="EMBL" id="TSJ46720.1"/>
    </source>
</evidence>
<reference evidence="1 2" key="1">
    <citation type="submission" date="2019-07" db="EMBL/GenBank/DDBJ databases">
        <authorList>
            <person name="Huq M.A."/>
        </authorList>
    </citation>
    <scope>NUCLEOTIDE SEQUENCE [LARGE SCALE GENOMIC DNA]</scope>
    <source>
        <strain evidence="1 2">MAH-3</strain>
    </source>
</reference>
<dbReference type="SUPFAM" id="SSF102114">
    <property type="entry name" value="Radical SAM enzymes"/>
    <property type="match status" value="1"/>
</dbReference>
<dbReference type="Proteomes" id="UP000316008">
    <property type="component" value="Unassembled WGS sequence"/>
</dbReference>
<dbReference type="InterPro" id="IPR013785">
    <property type="entry name" value="Aldolase_TIM"/>
</dbReference>
<accession>A0A556N3G2</accession>
<evidence type="ECO:0000313" key="2">
    <source>
        <dbReference type="Proteomes" id="UP000316008"/>
    </source>
</evidence>
<keyword evidence="2" id="KW-1185">Reference proteome</keyword>
<name>A0A556N3G2_9FLAO</name>
<comment type="caution">
    <text evidence="1">The sequence shown here is derived from an EMBL/GenBank/DDBJ whole genome shotgun (WGS) entry which is preliminary data.</text>
</comment>
<dbReference type="EMBL" id="VLPL01000002">
    <property type="protein sequence ID" value="TSJ46720.1"/>
    <property type="molecule type" value="Genomic_DNA"/>
</dbReference>
<sequence length="361" mass="41017">MNAIKNGQVLKLYPNVIPVKGYNRSMLVDLQKAAAHLVPNDLVDYLEYPAVSAVEEYTNFIIENELGLFVDREIAACLTPLPTDYYPASKINNAIIELDKNSSWSLPAVLDQLDELGTQFLEVRFLDFYSVVNNLRLLQVFSNETTIESIQLLVPFHKDLKALLDSSLNERFFRLSTILVYNASEGFELEVDFYKLVFTGQEAVSQEHCGNISRNYFRPNTQSYIRSRNYNSCLAHKISVDKNGLIANCPSMNVTFGHVDHTSFSEVLAGNDFQKKWGLTKDKISICSVCEFRAICTDCRAFTMDNAENGKPSKCGYNPFISLWKGEENYLSEQDCGIRIENDGIFIPEEKINEINTRIWG</sequence>
<dbReference type="AlphaFoldDB" id="A0A556N3G2"/>
<dbReference type="RefSeq" id="WP_144332257.1">
    <property type="nucleotide sequence ID" value="NZ_VLPL01000002.1"/>
</dbReference>
<gene>
    <name evidence="1" type="primary">gwsS</name>
    <name evidence="1" type="ORF">FO442_06045</name>
</gene>
<dbReference type="NCBIfam" id="TIGR04193">
    <property type="entry name" value="SPASM_w_grasp"/>
    <property type="match status" value="1"/>
</dbReference>
<protein>
    <submittedName>
        <fullName evidence="1">Grasp-with-spasm system SPASM domain peptide maturase</fullName>
    </submittedName>
</protein>